<dbReference type="HOGENOM" id="CLU_061785_1_0_6"/>
<feature type="domain" description="Imelysin-like" evidence="4">
    <location>
        <begin position="41"/>
        <end position="336"/>
    </location>
</feature>
<dbReference type="RefSeq" id="WP_052114501.1">
    <property type="nucleotide sequence ID" value="NZ_CCSF01000001.1"/>
</dbReference>
<proteinExistence type="predicted"/>
<keyword evidence="6" id="KW-1185">Reference proteome</keyword>
<dbReference type="InterPro" id="IPR034984">
    <property type="entry name" value="Imelysin-like_IPPA"/>
</dbReference>
<dbReference type="InterPro" id="IPR038352">
    <property type="entry name" value="Imelysin_sf"/>
</dbReference>
<dbReference type="eggNOG" id="COG3489">
    <property type="taxonomic scope" value="Bacteria"/>
</dbReference>
<keyword evidence="2 3" id="KW-0732">Signal</keyword>
<evidence type="ECO:0000256" key="3">
    <source>
        <dbReference type="SAM" id="SignalP"/>
    </source>
</evidence>
<evidence type="ECO:0000313" key="6">
    <source>
        <dbReference type="Proteomes" id="UP000053902"/>
    </source>
</evidence>
<evidence type="ECO:0000256" key="2">
    <source>
        <dbReference type="ARBA" id="ARBA00022729"/>
    </source>
</evidence>
<dbReference type="EMBL" id="CCSF01000001">
    <property type="protein sequence ID" value="CDZ95934.1"/>
    <property type="molecule type" value="Genomic_DNA"/>
</dbReference>
<dbReference type="GO" id="GO:0030313">
    <property type="term" value="C:cell envelope"/>
    <property type="evidence" value="ECO:0007669"/>
    <property type="project" value="UniProtKB-SubCell"/>
</dbReference>
<dbReference type="Proteomes" id="UP000053902">
    <property type="component" value="Unassembled WGS sequence"/>
</dbReference>
<dbReference type="CDD" id="cd14659">
    <property type="entry name" value="Imelysin-like_IPPA"/>
    <property type="match status" value="1"/>
</dbReference>
<organism evidence="5 6">
    <name type="scientific">Pseudomonas saudiphocaensis</name>
    <dbReference type="NCBI Taxonomy" id="1499686"/>
    <lineage>
        <taxon>Bacteria</taxon>
        <taxon>Pseudomonadati</taxon>
        <taxon>Pseudomonadota</taxon>
        <taxon>Gammaproteobacteria</taxon>
        <taxon>Pseudomonadales</taxon>
        <taxon>Pseudomonadaceae</taxon>
        <taxon>Pseudomonas</taxon>
    </lineage>
</organism>
<evidence type="ECO:0000313" key="5">
    <source>
        <dbReference type="EMBL" id="CDZ95934.1"/>
    </source>
</evidence>
<dbReference type="Gene3D" id="1.20.1420.20">
    <property type="entry name" value="M75 peptidase, HXXE motif"/>
    <property type="match status" value="1"/>
</dbReference>
<feature type="chain" id="PRO_5001741491" evidence="3">
    <location>
        <begin position="21"/>
        <end position="357"/>
    </location>
</feature>
<evidence type="ECO:0000256" key="1">
    <source>
        <dbReference type="ARBA" id="ARBA00004196"/>
    </source>
</evidence>
<dbReference type="Pfam" id="PF09375">
    <property type="entry name" value="Peptidase_M75"/>
    <property type="match status" value="1"/>
</dbReference>
<evidence type="ECO:0000259" key="4">
    <source>
        <dbReference type="Pfam" id="PF09375"/>
    </source>
</evidence>
<gene>
    <name evidence="5" type="ORF">BN1079_03283</name>
</gene>
<dbReference type="AlphaFoldDB" id="A0A078LXS3"/>
<name>A0A078LXS3_9PSED</name>
<accession>A0A078LXS3</accession>
<protein>
    <submittedName>
        <fullName evidence="5">Putative lipoprotein</fullName>
    </submittedName>
</protein>
<reference evidence="5 6" key="1">
    <citation type="submission" date="2014-07" db="EMBL/GenBank/DDBJ databases">
        <authorList>
            <person name="Urmite Genomes Urmite Genomes"/>
        </authorList>
    </citation>
    <scope>NUCLEOTIDE SEQUENCE [LARGE SCALE GENOMIC DNA]</scope>
    <source>
        <strain evidence="5 6">20_BN</strain>
    </source>
</reference>
<dbReference type="InterPro" id="IPR018976">
    <property type="entry name" value="Imelysin-like"/>
</dbReference>
<dbReference type="OrthoDB" id="5729110at2"/>
<dbReference type="STRING" id="1499686.BN1079_03283"/>
<comment type="subcellular location">
    <subcellularLocation>
        <location evidence="1">Cell envelope</location>
    </subcellularLocation>
</comment>
<sequence>MSLKPILHTTAAAAFGLLLSACTPTDPFSETSEALASGVLLPAYSHWAEANQRMAASGKAFCSDSQSLDDARQAFIEAQLAWAELQPLLVGPMGEGNRAWQVQFWPDKKNLVGRQVTALLKNKPDLTRADLENASVVVQGLSAYEYILYDQAVDLSDTSTKSRYCPLLQAIGEHQQQLGADILQAWQSKDGMLAQLSNFPNERYAESAEAIADVLRVQVTALDGLKKKLGAPLGRQTKGYPQPFQAEAWRSDATLDSLDAAIAGAQQLWQGQPDKGLKHLVPDDQAELASRIEAAYATTRQHLAGLDQPFSVLLADEAGRQQLDTLYRNIDTLHRLHQNELAKALGVQIGFNAHDGD</sequence>
<feature type="signal peptide" evidence="3">
    <location>
        <begin position="1"/>
        <end position="20"/>
    </location>
</feature>
<keyword evidence="5" id="KW-0449">Lipoprotein</keyword>
<dbReference type="PROSITE" id="PS51257">
    <property type="entry name" value="PROKAR_LIPOPROTEIN"/>
    <property type="match status" value="1"/>
</dbReference>